<evidence type="ECO:0000313" key="6">
    <source>
        <dbReference type="Proteomes" id="UP000307541"/>
    </source>
</evidence>
<dbReference type="RefSeq" id="WP_136665768.1">
    <property type="nucleotide sequence ID" value="NZ_RFLV01000004.1"/>
</dbReference>
<keyword evidence="6" id="KW-1185">Reference proteome</keyword>
<dbReference type="Proteomes" id="UP000307541">
    <property type="component" value="Unassembled WGS sequence"/>
</dbReference>
<dbReference type="InterPro" id="IPR011991">
    <property type="entry name" value="ArsR-like_HTH"/>
</dbReference>
<gene>
    <name evidence="5" type="ORF">D8779_17590</name>
</gene>
<evidence type="ECO:0000259" key="4">
    <source>
        <dbReference type="PROSITE" id="PS01124"/>
    </source>
</evidence>
<dbReference type="InterPro" id="IPR009057">
    <property type="entry name" value="Homeodomain-like_sf"/>
</dbReference>
<evidence type="ECO:0000256" key="2">
    <source>
        <dbReference type="ARBA" id="ARBA00023125"/>
    </source>
</evidence>
<dbReference type="GO" id="GO:0005829">
    <property type="term" value="C:cytosol"/>
    <property type="evidence" value="ECO:0007669"/>
    <property type="project" value="TreeGrafter"/>
</dbReference>
<evidence type="ECO:0000256" key="3">
    <source>
        <dbReference type="ARBA" id="ARBA00023163"/>
    </source>
</evidence>
<comment type="caution">
    <text evidence="5">The sequence shown here is derived from an EMBL/GenBank/DDBJ whole genome shotgun (WGS) entry which is preliminary data.</text>
</comment>
<evidence type="ECO:0000313" key="5">
    <source>
        <dbReference type="EMBL" id="TIH07158.1"/>
    </source>
</evidence>
<dbReference type="Pfam" id="PF12833">
    <property type="entry name" value="HTH_18"/>
    <property type="match status" value="1"/>
</dbReference>
<dbReference type="SMART" id="SM00342">
    <property type="entry name" value="HTH_ARAC"/>
    <property type="match status" value="1"/>
</dbReference>
<dbReference type="EMBL" id="RFLV01000004">
    <property type="protein sequence ID" value="TIH07158.1"/>
    <property type="molecule type" value="Genomic_DNA"/>
</dbReference>
<organism evidence="5 6">
    <name type="scientific">Pseudomonas leptonychotis</name>
    <dbReference type="NCBI Taxonomy" id="2448482"/>
    <lineage>
        <taxon>Bacteria</taxon>
        <taxon>Pseudomonadati</taxon>
        <taxon>Pseudomonadota</taxon>
        <taxon>Gammaproteobacteria</taxon>
        <taxon>Pseudomonadales</taxon>
        <taxon>Pseudomonadaceae</taxon>
        <taxon>Pseudomonas</taxon>
    </lineage>
</organism>
<dbReference type="Gene3D" id="1.10.10.60">
    <property type="entry name" value="Homeodomain-like"/>
    <property type="match status" value="1"/>
</dbReference>
<dbReference type="SUPFAM" id="SSF46689">
    <property type="entry name" value="Homeodomain-like"/>
    <property type="match status" value="1"/>
</dbReference>
<proteinExistence type="predicted"/>
<dbReference type="PANTHER" id="PTHR47894">
    <property type="entry name" value="HTH-TYPE TRANSCRIPTIONAL REGULATOR GADX"/>
    <property type="match status" value="1"/>
</dbReference>
<keyword evidence="3" id="KW-0804">Transcription</keyword>
<dbReference type="CDD" id="cd00090">
    <property type="entry name" value="HTH_ARSR"/>
    <property type="match status" value="1"/>
</dbReference>
<dbReference type="PANTHER" id="PTHR47894:SF4">
    <property type="entry name" value="HTH-TYPE TRANSCRIPTIONAL REGULATOR GADX"/>
    <property type="match status" value="1"/>
</dbReference>
<dbReference type="PROSITE" id="PS01124">
    <property type="entry name" value="HTH_ARAC_FAMILY_2"/>
    <property type="match status" value="1"/>
</dbReference>
<keyword evidence="1" id="KW-0805">Transcription regulation</keyword>
<dbReference type="GO" id="GO:0000976">
    <property type="term" value="F:transcription cis-regulatory region binding"/>
    <property type="evidence" value="ECO:0007669"/>
    <property type="project" value="TreeGrafter"/>
</dbReference>
<dbReference type="AlphaFoldDB" id="A0A4T1ZV37"/>
<reference evidence="5 6" key="1">
    <citation type="submission" date="2018-10" db="EMBL/GenBank/DDBJ databases">
        <title>Pseudomonas leptonychotis sp. nov., isolated from Weddell seals in Antarctica.</title>
        <authorList>
            <person name="Novakova D."/>
            <person name="Svec P."/>
            <person name="Kralova S."/>
            <person name="Kristofova L."/>
            <person name="Zeman M."/>
            <person name="Pantucek R."/>
            <person name="Maslanova I."/>
            <person name="Sedlacek I."/>
        </authorList>
    </citation>
    <scope>NUCLEOTIDE SEQUENCE [LARGE SCALE GENOMIC DNA]</scope>
    <source>
        <strain evidence="5 6">CCM 8849</strain>
    </source>
</reference>
<feature type="domain" description="HTH araC/xylS-type" evidence="4">
    <location>
        <begin position="237"/>
        <end position="335"/>
    </location>
</feature>
<name>A0A4T1ZV37_9PSED</name>
<dbReference type="Pfam" id="PF12625">
    <property type="entry name" value="Arabinose_bd"/>
    <property type="match status" value="1"/>
</dbReference>
<keyword evidence="2" id="KW-0238">DNA-binding</keyword>
<protein>
    <submittedName>
        <fullName evidence="5">AraC family transcriptional regulator</fullName>
    </submittedName>
</protein>
<dbReference type="OrthoDB" id="9805730at2"/>
<sequence>MPRLHTPSATASQLLDLYLSLQGFALVGPDDLQELGIELEQLKNLEMRVPVHWALHLWQRALSRGARPEIGLLVGQQRGLHTRGPVAHLAAHSATLGEAIELFRRFIPVMSEGENLRVESMGDRVRIHFLFNAPLLGHAIASEHSLSSALCWARQLTHVRLLPQAVGFRHAPMATPAIYRQVFGVQPRFAERFDYLDLLEADLQLPVQGANAYLKALMQQRVSAMQAQLPAQHSTRLQVLQLIEQSLLSGELSALSVARRLGISRQTLHRHLREEDCCFSELLSQVRREHAVQRLQQPSCRVEALSRELGFSEPSAFYKAFKGWFGLSPKLYQQHGGVLGAEMQHIRVDPPLDDAHNRHAP</sequence>
<dbReference type="InterPro" id="IPR018060">
    <property type="entry name" value="HTH_AraC"/>
</dbReference>
<dbReference type="GO" id="GO:0003700">
    <property type="term" value="F:DNA-binding transcription factor activity"/>
    <property type="evidence" value="ECO:0007669"/>
    <property type="project" value="InterPro"/>
</dbReference>
<evidence type="ECO:0000256" key="1">
    <source>
        <dbReference type="ARBA" id="ARBA00023015"/>
    </source>
</evidence>
<dbReference type="InterPro" id="IPR032687">
    <property type="entry name" value="AraC-type_N"/>
</dbReference>
<accession>A0A4T1ZV37</accession>